<gene>
    <name evidence="2" type="ORF">ISU02_17215</name>
</gene>
<protein>
    <submittedName>
        <fullName evidence="2">SIMPL domain-containing protein</fullName>
    </submittedName>
</protein>
<proteinExistence type="predicted"/>
<feature type="signal peptide" evidence="1">
    <location>
        <begin position="1"/>
        <end position="24"/>
    </location>
</feature>
<dbReference type="PANTHER" id="PTHR34387:SF2">
    <property type="entry name" value="SLR1258 PROTEIN"/>
    <property type="match status" value="1"/>
</dbReference>
<evidence type="ECO:0000313" key="3">
    <source>
        <dbReference type="Proteomes" id="UP000614200"/>
    </source>
</evidence>
<sequence length="244" mass="25942">MKSKIITMIALVMVAVLAIGAVNSAPVSVADASADTNQRVVNVTGEGKIVVAPDLAYINLGVQTKNEDAQKAQQENTVKMNAVVEAIKKAGIKAENIKTTGYNIYQNYDYTPNSEVKNEYYQVNNTVNLKITDIESVGKIIDVATAAGANSVNNIQFTVADDSKYYAEALKLAMGNANSKATAIMSTFNKKPGLPVSVSEASYGGSTIYKTANVRLEMDSAMGSTPIESGEITIEATVTVGYDY</sequence>
<evidence type="ECO:0000256" key="1">
    <source>
        <dbReference type="SAM" id="SignalP"/>
    </source>
</evidence>
<dbReference type="InterPro" id="IPR052022">
    <property type="entry name" value="26kDa_periplasmic_antigen"/>
</dbReference>
<dbReference type="Gene3D" id="3.30.70.2970">
    <property type="entry name" value="Protein of unknown function (DUF541), domain 2"/>
    <property type="match status" value="1"/>
</dbReference>
<dbReference type="Gene3D" id="3.30.110.170">
    <property type="entry name" value="Protein of unknown function (DUF541), domain 1"/>
    <property type="match status" value="1"/>
</dbReference>
<dbReference type="PANTHER" id="PTHR34387">
    <property type="entry name" value="SLR1258 PROTEIN"/>
    <property type="match status" value="1"/>
</dbReference>
<dbReference type="RefSeq" id="WP_194703085.1">
    <property type="nucleotide sequence ID" value="NZ_JADKNH010000011.1"/>
</dbReference>
<evidence type="ECO:0000313" key="2">
    <source>
        <dbReference type="EMBL" id="MBF4694843.1"/>
    </source>
</evidence>
<keyword evidence="3" id="KW-1185">Reference proteome</keyword>
<reference evidence="2 3" key="1">
    <citation type="submission" date="2020-11" db="EMBL/GenBank/DDBJ databases">
        <title>Fusibacter basophilias sp. nov.</title>
        <authorList>
            <person name="Qiu D."/>
        </authorList>
    </citation>
    <scope>NUCLEOTIDE SEQUENCE [LARGE SCALE GENOMIC DNA]</scope>
    <source>
        <strain evidence="2 3">Q10-2</strain>
    </source>
</reference>
<organism evidence="2 3">
    <name type="scientific">Fusibacter ferrireducens</name>
    <dbReference type="NCBI Taxonomy" id="2785058"/>
    <lineage>
        <taxon>Bacteria</taxon>
        <taxon>Bacillati</taxon>
        <taxon>Bacillota</taxon>
        <taxon>Clostridia</taxon>
        <taxon>Eubacteriales</taxon>
        <taxon>Eubacteriales Family XII. Incertae Sedis</taxon>
        <taxon>Fusibacter</taxon>
    </lineage>
</organism>
<feature type="chain" id="PRO_5046462896" evidence="1">
    <location>
        <begin position="25"/>
        <end position="244"/>
    </location>
</feature>
<dbReference type="InterPro" id="IPR007497">
    <property type="entry name" value="SIMPL/DUF541"/>
</dbReference>
<name>A0ABR9ZWJ4_9FIRM</name>
<dbReference type="Pfam" id="PF04402">
    <property type="entry name" value="SIMPL"/>
    <property type="match status" value="1"/>
</dbReference>
<comment type="caution">
    <text evidence="2">The sequence shown here is derived from an EMBL/GenBank/DDBJ whole genome shotgun (WGS) entry which is preliminary data.</text>
</comment>
<dbReference type="EMBL" id="JADKNH010000011">
    <property type="protein sequence ID" value="MBF4694843.1"/>
    <property type="molecule type" value="Genomic_DNA"/>
</dbReference>
<dbReference type="Proteomes" id="UP000614200">
    <property type="component" value="Unassembled WGS sequence"/>
</dbReference>
<keyword evidence="1" id="KW-0732">Signal</keyword>
<accession>A0ABR9ZWJ4</accession>